<name>A0ABX1S7A7_9PSEU</name>
<evidence type="ECO:0000313" key="5">
    <source>
        <dbReference type="EMBL" id="NMH97421.1"/>
    </source>
</evidence>
<keyword evidence="6" id="KW-1185">Reference proteome</keyword>
<evidence type="ECO:0000256" key="2">
    <source>
        <dbReference type="ARBA" id="ARBA00022801"/>
    </source>
</evidence>
<sequence length="116" mass="11742">MASRRSILSRKNLLRMAVAGAIAVGAPLAAAGTANATPASTWDALAQCESSGNWAADTGNGFAGGLQFTPSTWAAFGGQGAPQNATREQQIAVAEKVLAAQGWNAWPVCSKKIGVA</sequence>
<keyword evidence="3" id="KW-0732">Signal</keyword>
<protein>
    <submittedName>
        <fullName evidence="5">Transglycosylase family protein</fullName>
    </submittedName>
</protein>
<evidence type="ECO:0000256" key="1">
    <source>
        <dbReference type="ARBA" id="ARBA00010830"/>
    </source>
</evidence>
<feature type="domain" description="Resuscitation-promoting factor core lysozyme-like" evidence="4">
    <location>
        <begin position="38"/>
        <end position="109"/>
    </location>
</feature>
<dbReference type="InterPro" id="IPR023346">
    <property type="entry name" value="Lysozyme-like_dom_sf"/>
</dbReference>
<reference evidence="5 6" key="1">
    <citation type="submission" date="2020-04" db="EMBL/GenBank/DDBJ databases">
        <authorList>
            <person name="Klaysubun C."/>
            <person name="Duangmal K."/>
            <person name="Lipun K."/>
        </authorList>
    </citation>
    <scope>NUCLEOTIDE SEQUENCE [LARGE SCALE GENOMIC DNA]</scope>
    <source>
        <strain evidence="5 6">K10HN5</strain>
    </source>
</reference>
<dbReference type="Gene3D" id="1.10.530.10">
    <property type="match status" value="1"/>
</dbReference>
<gene>
    <name evidence="5" type="ORF">HF526_08875</name>
</gene>
<dbReference type="InterPro" id="IPR006311">
    <property type="entry name" value="TAT_signal"/>
</dbReference>
<organism evidence="5 6">
    <name type="scientific">Pseudonocardia acidicola</name>
    <dbReference type="NCBI Taxonomy" id="2724939"/>
    <lineage>
        <taxon>Bacteria</taxon>
        <taxon>Bacillati</taxon>
        <taxon>Actinomycetota</taxon>
        <taxon>Actinomycetes</taxon>
        <taxon>Pseudonocardiales</taxon>
        <taxon>Pseudonocardiaceae</taxon>
        <taxon>Pseudonocardia</taxon>
    </lineage>
</organism>
<feature type="chain" id="PRO_5045500454" evidence="3">
    <location>
        <begin position="37"/>
        <end position="116"/>
    </location>
</feature>
<dbReference type="EMBL" id="JAAXLA010000012">
    <property type="protein sequence ID" value="NMH97421.1"/>
    <property type="molecule type" value="Genomic_DNA"/>
</dbReference>
<evidence type="ECO:0000256" key="3">
    <source>
        <dbReference type="SAM" id="SignalP"/>
    </source>
</evidence>
<comment type="similarity">
    <text evidence="1">Belongs to the transglycosylase family. Rpf subfamily.</text>
</comment>
<feature type="signal peptide" evidence="3">
    <location>
        <begin position="1"/>
        <end position="36"/>
    </location>
</feature>
<proteinExistence type="inferred from homology"/>
<evidence type="ECO:0000259" key="4">
    <source>
        <dbReference type="Pfam" id="PF06737"/>
    </source>
</evidence>
<evidence type="ECO:0000313" key="6">
    <source>
        <dbReference type="Proteomes" id="UP000820669"/>
    </source>
</evidence>
<dbReference type="CDD" id="cd13925">
    <property type="entry name" value="RPF"/>
    <property type="match status" value="1"/>
</dbReference>
<dbReference type="Pfam" id="PF06737">
    <property type="entry name" value="Transglycosylas"/>
    <property type="match status" value="1"/>
</dbReference>
<dbReference type="InterPro" id="IPR010618">
    <property type="entry name" value="RPF"/>
</dbReference>
<accession>A0ABX1S7A7</accession>
<comment type="caution">
    <text evidence="5">The sequence shown here is derived from an EMBL/GenBank/DDBJ whole genome shotgun (WGS) entry which is preliminary data.</text>
</comment>
<dbReference type="SUPFAM" id="SSF53955">
    <property type="entry name" value="Lysozyme-like"/>
    <property type="match status" value="1"/>
</dbReference>
<dbReference type="Proteomes" id="UP000820669">
    <property type="component" value="Unassembled WGS sequence"/>
</dbReference>
<dbReference type="RefSeq" id="WP_169380870.1">
    <property type="nucleotide sequence ID" value="NZ_JAAXLA010000012.1"/>
</dbReference>
<keyword evidence="2" id="KW-0378">Hydrolase</keyword>
<dbReference type="PROSITE" id="PS51318">
    <property type="entry name" value="TAT"/>
    <property type="match status" value="1"/>
</dbReference>